<comment type="caution">
    <text evidence="3">The sequence shown here is derived from an EMBL/GenBank/DDBJ whole genome shotgun (WGS) entry which is preliminary data.</text>
</comment>
<feature type="region of interest" description="Disordered" evidence="1">
    <location>
        <begin position="151"/>
        <end position="189"/>
    </location>
</feature>
<feature type="compositionally biased region" description="Low complexity" evidence="1">
    <location>
        <begin position="161"/>
        <end position="171"/>
    </location>
</feature>
<sequence length="392" mass="43663">MKIRLLFFILFLTVQLALGQTTRSDVLHKLDRQTVNVKIDELTDTEVIYFEPTAPKAKKKIARSQVWKIVFSDGSTEVLTPLPDGVSTTSKVDQITLIDQTVVQGKVSRRDDRKLYYTKPETPDGPQYELLLSRLDHIRYADGKEETFRKAVGSTPSVGISSAPSAPASQPDRSTEKEPKSQLTEYSAPSASARYSNAFGRLQATIGPEFAYYPDPVNKDRAWLNDSTGFGMKQNIGASLRVDYRLLKPLAISITAGYFGWELVRRYTREGVDEYTETKRLTQIPVQLGVKIYPAGGFYIMPEAGATFLFASVKTSDMHPIPADESAKSTPITYGASLGYEIRSKALLFDLSLRYQLLNVNNLNYAAFNQSLSEQVNIASIRLGIGFNAIKK</sequence>
<dbReference type="AlphaFoldDB" id="A0A927AY11"/>
<keyword evidence="2" id="KW-0732">Signal</keyword>
<reference evidence="3" key="1">
    <citation type="submission" date="2020-09" db="EMBL/GenBank/DDBJ databases">
        <authorList>
            <person name="Kim M.K."/>
        </authorList>
    </citation>
    <scope>NUCLEOTIDE SEQUENCE</scope>
    <source>
        <strain evidence="3">BT704</strain>
    </source>
</reference>
<evidence type="ECO:0008006" key="5">
    <source>
        <dbReference type="Google" id="ProtNLM"/>
    </source>
</evidence>
<feature type="signal peptide" evidence="2">
    <location>
        <begin position="1"/>
        <end position="19"/>
    </location>
</feature>
<evidence type="ECO:0000313" key="3">
    <source>
        <dbReference type="EMBL" id="MBD2751845.1"/>
    </source>
</evidence>
<feature type="chain" id="PRO_5037733425" description="PorT family protein" evidence="2">
    <location>
        <begin position="20"/>
        <end position="392"/>
    </location>
</feature>
<dbReference type="RefSeq" id="WP_191037471.1">
    <property type="nucleotide sequence ID" value="NZ_JACXAA010000001.1"/>
</dbReference>
<proteinExistence type="predicted"/>
<dbReference type="EMBL" id="JACXAA010000001">
    <property type="protein sequence ID" value="MBD2751845.1"/>
    <property type="molecule type" value="Genomic_DNA"/>
</dbReference>
<organism evidence="3 4">
    <name type="scientific">Spirosoma validum</name>
    <dbReference type="NCBI Taxonomy" id="2771355"/>
    <lineage>
        <taxon>Bacteria</taxon>
        <taxon>Pseudomonadati</taxon>
        <taxon>Bacteroidota</taxon>
        <taxon>Cytophagia</taxon>
        <taxon>Cytophagales</taxon>
        <taxon>Cytophagaceae</taxon>
        <taxon>Spirosoma</taxon>
    </lineage>
</organism>
<evidence type="ECO:0000313" key="4">
    <source>
        <dbReference type="Proteomes" id="UP000653797"/>
    </source>
</evidence>
<keyword evidence="4" id="KW-1185">Reference proteome</keyword>
<evidence type="ECO:0000256" key="1">
    <source>
        <dbReference type="SAM" id="MobiDB-lite"/>
    </source>
</evidence>
<accession>A0A927AY11</accession>
<protein>
    <recommendedName>
        <fullName evidence="5">PorT family protein</fullName>
    </recommendedName>
</protein>
<name>A0A927AY11_9BACT</name>
<dbReference type="Proteomes" id="UP000653797">
    <property type="component" value="Unassembled WGS sequence"/>
</dbReference>
<evidence type="ECO:0000256" key="2">
    <source>
        <dbReference type="SAM" id="SignalP"/>
    </source>
</evidence>
<gene>
    <name evidence="3" type="ORF">IC230_03005</name>
</gene>